<dbReference type="OrthoDB" id="413313at2759"/>
<sequence>MGKELSTVDTVKDLGVVLDSQLSFNEHIGILVPDLMGKLSMINRIRHLLDQPTLLMVINSLVLSKLLYCSSVWSGTRTSVHLSVAEISSAFKNRSLFLRTHDVLVENTLRPTDKSENSAASCKLPNLDPFHSSVIKFIKDLGKLRCEGASYSSFENNVLRVEGEGIASAQYRKIERTPGDDFGVVLSDAVRVQKGEHKGVFTGNATVDADFIRVDVVTSSGETKSDVHMHVFPKKEVLERQPKPVVFH</sequence>
<dbReference type="AlphaFoldDB" id="A0A9X0A2K0"/>
<proteinExistence type="predicted"/>
<name>A0A9X0A2K0_9CNID</name>
<dbReference type="EMBL" id="MU825402">
    <property type="protein sequence ID" value="KAJ7392266.1"/>
    <property type="molecule type" value="Genomic_DNA"/>
</dbReference>
<organism evidence="1 2">
    <name type="scientific">Desmophyllum pertusum</name>
    <dbReference type="NCBI Taxonomy" id="174260"/>
    <lineage>
        <taxon>Eukaryota</taxon>
        <taxon>Metazoa</taxon>
        <taxon>Cnidaria</taxon>
        <taxon>Anthozoa</taxon>
        <taxon>Hexacorallia</taxon>
        <taxon>Scleractinia</taxon>
        <taxon>Caryophylliina</taxon>
        <taxon>Caryophylliidae</taxon>
        <taxon>Desmophyllum</taxon>
    </lineage>
</organism>
<protein>
    <submittedName>
        <fullName evidence="1">Uncharacterized protein</fullName>
    </submittedName>
</protein>
<evidence type="ECO:0000313" key="1">
    <source>
        <dbReference type="EMBL" id="KAJ7392266.1"/>
    </source>
</evidence>
<gene>
    <name evidence="1" type="ORF">OS493_013645</name>
</gene>
<accession>A0A9X0A2K0</accession>
<keyword evidence="2" id="KW-1185">Reference proteome</keyword>
<comment type="caution">
    <text evidence="1">The sequence shown here is derived from an EMBL/GenBank/DDBJ whole genome shotgun (WGS) entry which is preliminary data.</text>
</comment>
<evidence type="ECO:0000313" key="2">
    <source>
        <dbReference type="Proteomes" id="UP001163046"/>
    </source>
</evidence>
<reference evidence="1" key="1">
    <citation type="submission" date="2023-01" db="EMBL/GenBank/DDBJ databases">
        <title>Genome assembly of the deep-sea coral Lophelia pertusa.</title>
        <authorList>
            <person name="Herrera S."/>
            <person name="Cordes E."/>
        </authorList>
    </citation>
    <scope>NUCLEOTIDE SEQUENCE</scope>
    <source>
        <strain evidence="1">USNM1676648</strain>
        <tissue evidence="1">Polyp</tissue>
    </source>
</reference>
<dbReference type="Proteomes" id="UP001163046">
    <property type="component" value="Unassembled WGS sequence"/>
</dbReference>